<reference evidence="1 2" key="1">
    <citation type="submission" date="2016-10" db="EMBL/GenBank/DDBJ databases">
        <authorList>
            <person name="de Groot N.N."/>
        </authorList>
    </citation>
    <scope>NUCLEOTIDE SEQUENCE [LARGE SCALE GENOMIC DNA]</scope>
    <source>
        <strain evidence="1 2">DSM 10317</strain>
    </source>
</reference>
<organism evidence="1 2">
    <name type="scientific">Pseudobutyrivibrio xylanivorans</name>
    <dbReference type="NCBI Taxonomy" id="185007"/>
    <lineage>
        <taxon>Bacteria</taxon>
        <taxon>Bacillati</taxon>
        <taxon>Bacillota</taxon>
        <taxon>Clostridia</taxon>
        <taxon>Lachnospirales</taxon>
        <taxon>Lachnospiraceae</taxon>
        <taxon>Pseudobutyrivibrio</taxon>
    </lineage>
</organism>
<proteinExistence type="predicted"/>
<gene>
    <name evidence="1" type="ORF">SAMN02910350_01976</name>
</gene>
<dbReference type="AlphaFoldDB" id="A0A1G5S2K5"/>
<dbReference type="Proteomes" id="UP000199428">
    <property type="component" value="Unassembled WGS sequence"/>
</dbReference>
<evidence type="ECO:0000313" key="1">
    <source>
        <dbReference type="EMBL" id="SCZ79799.1"/>
    </source>
</evidence>
<evidence type="ECO:0000313" key="2">
    <source>
        <dbReference type="Proteomes" id="UP000199428"/>
    </source>
</evidence>
<dbReference type="EMBL" id="FMWK01000010">
    <property type="protein sequence ID" value="SCZ79799.1"/>
    <property type="molecule type" value="Genomic_DNA"/>
</dbReference>
<sequence>MAQINYFESRREYLQNIITITTSELKNSPSGKLRINKHNSGYQYYIRKDSKDINGKYISKKDYPLAKALAQRDYNLKVQELAIKEKKILDRLTDFYSTGDCDSFISQMPDQKAILVDPIKESDEKYIENWLSTATPADTFMNEGLIYDNGKGIMMRSKSEVIISKILDEKGIPYIYEKPLALSKFKTVRPDFTILDVKNRREIYLEHLGLMDDGEYFAKNVKKIADYEKAGIYLGDKLLITYETRKEPLNTHLLEEKLLKML</sequence>
<accession>A0A1G5S2K5</accession>
<protein>
    <submittedName>
        <fullName evidence="1">Uncharacterized protein</fullName>
    </submittedName>
</protein>
<name>A0A1G5S2K5_PSEXY</name>